<comment type="caution">
    <text evidence="1">The sequence shown here is derived from an EMBL/GenBank/DDBJ whole genome shotgun (WGS) entry which is preliminary data.</text>
</comment>
<protein>
    <submittedName>
        <fullName evidence="1">Uncharacterized protein</fullName>
    </submittedName>
</protein>
<reference evidence="1" key="1">
    <citation type="submission" date="2022-01" db="EMBL/GenBank/DDBJ databases">
        <title>Genome Sequence Resource for Two Populations of Ditylenchus destructor, the Migratory Endoparasitic Phytonematode.</title>
        <authorList>
            <person name="Zhang H."/>
            <person name="Lin R."/>
            <person name="Xie B."/>
        </authorList>
    </citation>
    <scope>NUCLEOTIDE SEQUENCE</scope>
    <source>
        <strain evidence="1">BazhouSP</strain>
    </source>
</reference>
<organism evidence="1 2">
    <name type="scientific">Ditylenchus destructor</name>
    <dbReference type="NCBI Taxonomy" id="166010"/>
    <lineage>
        <taxon>Eukaryota</taxon>
        <taxon>Metazoa</taxon>
        <taxon>Ecdysozoa</taxon>
        <taxon>Nematoda</taxon>
        <taxon>Chromadorea</taxon>
        <taxon>Rhabditida</taxon>
        <taxon>Tylenchina</taxon>
        <taxon>Tylenchomorpha</taxon>
        <taxon>Sphaerularioidea</taxon>
        <taxon>Anguinidae</taxon>
        <taxon>Anguininae</taxon>
        <taxon>Ditylenchus</taxon>
    </lineage>
</organism>
<proteinExistence type="predicted"/>
<dbReference type="Proteomes" id="UP001201812">
    <property type="component" value="Unassembled WGS sequence"/>
</dbReference>
<name>A0AAD4MV74_9BILA</name>
<dbReference type="EMBL" id="JAKKPZ010000048">
    <property type="protein sequence ID" value="KAI1706357.1"/>
    <property type="molecule type" value="Genomic_DNA"/>
</dbReference>
<keyword evidence="2" id="KW-1185">Reference proteome</keyword>
<sequence>MGRDSEKRMHSVPHHQFHKFSMPLRPSLRLSFALFLFIFVDPIRSLALTNHQQHQQRRSSTLEEIVQRRMTRAFPYSGVSSYLRMTQPASSAQINPHVIFSPSAHTFSNSLAHWRRTDGSKAQERVLFVDKTEPEIAELIDLLDNLEAHGVVQMADNDEKISLDPLVTSRQRRSNGPVLKRYACRFKFCRIFDA</sequence>
<evidence type="ECO:0000313" key="1">
    <source>
        <dbReference type="EMBL" id="KAI1706357.1"/>
    </source>
</evidence>
<dbReference type="AlphaFoldDB" id="A0AAD4MV74"/>
<accession>A0AAD4MV74</accession>
<gene>
    <name evidence="1" type="ORF">DdX_13015</name>
</gene>
<evidence type="ECO:0000313" key="2">
    <source>
        <dbReference type="Proteomes" id="UP001201812"/>
    </source>
</evidence>